<evidence type="ECO:0000256" key="1">
    <source>
        <dbReference type="ARBA" id="ARBA00004141"/>
    </source>
</evidence>
<reference evidence="8" key="1">
    <citation type="submission" date="2017-08" db="EMBL/GenBank/DDBJ databases">
        <title>A dynamic microbial community with high functional redundancy inhabits the cold, oxic subseafloor aquifer.</title>
        <authorList>
            <person name="Tully B.J."/>
            <person name="Wheat C.G."/>
            <person name="Glazer B.T."/>
            <person name="Huber J.A."/>
        </authorList>
    </citation>
    <scope>NUCLEOTIDE SEQUENCE [LARGE SCALE GENOMIC DNA]</scope>
</reference>
<feature type="transmembrane region" description="Helical" evidence="6">
    <location>
        <begin position="87"/>
        <end position="105"/>
    </location>
</feature>
<gene>
    <name evidence="7" type="ORF">COB21_02925</name>
</gene>
<feature type="transmembrane region" description="Helical" evidence="6">
    <location>
        <begin position="137"/>
        <end position="155"/>
    </location>
</feature>
<evidence type="ECO:0000256" key="6">
    <source>
        <dbReference type="SAM" id="Phobius"/>
    </source>
</evidence>
<keyword evidence="5 6" id="KW-0472">Membrane</keyword>
<feature type="transmembrane region" description="Helical" evidence="6">
    <location>
        <begin position="12"/>
        <end position="33"/>
    </location>
</feature>
<evidence type="ECO:0000256" key="2">
    <source>
        <dbReference type="ARBA" id="ARBA00007524"/>
    </source>
</evidence>
<keyword evidence="4 6" id="KW-1133">Transmembrane helix</keyword>
<dbReference type="InterPro" id="IPR038330">
    <property type="entry name" value="TspO/MBR-related_sf"/>
</dbReference>
<evidence type="ECO:0000256" key="5">
    <source>
        <dbReference type="ARBA" id="ARBA00023136"/>
    </source>
</evidence>
<comment type="subcellular location">
    <subcellularLocation>
        <location evidence="1">Membrane</location>
        <topology evidence="1">Multi-pass membrane protein</topology>
    </subcellularLocation>
</comment>
<protein>
    <submittedName>
        <fullName evidence="7">Uncharacterized protein</fullName>
    </submittedName>
</protein>
<dbReference type="Gene3D" id="1.20.1260.100">
    <property type="entry name" value="TspO/MBR protein"/>
    <property type="match status" value="1"/>
</dbReference>
<dbReference type="Pfam" id="PF03073">
    <property type="entry name" value="TspO_MBR"/>
    <property type="match status" value="1"/>
</dbReference>
<keyword evidence="3 6" id="KW-0812">Transmembrane</keyword>
<dbReference type="GO" id="GO:0016020">
    <property type="term" value="C:membrane"/>
    <property type="evidence" value="ECO:0007669"/>
    <property type="project" value="UniProtKB-SubCell"/>
</dbReference>
<dbReference type="EMBL" id="NVUK01000015">
    <property type="protein sequence ID" value="PCI77557.1"/>
    <property type="molecule type" value="Genomic_DNA"/>
</dbReference>
<dbReference type="Proteomes" id="UP000218775">
    <property type="component" value="Unassembled WGS sequence"/>
</dbReference>
<proteinExistence type="inferred from homology"/>
<accession>A0A2A4X691</accession>
<feature type="transmembrane region" description="Helical" evidence="6">
    <location>
        <begin position="111"/>
        <end position="130"/>
    </location>
</feature>
<feature type="transmembrane region" description="Helical" evidence="6">
    <location>
        <begin position="53"/>
        <end position="75"/>
    </location>
</feature>
<organism evidence="7 8">
    <name type="scientific">Aerophobetes bacterium</name>
    <dbReference type="NCBI Taxonomy" id="2030807"/>
    <lineage>
        <taxon>Bacteria</taxon>
        <taxon>Candidatus Aerophobota</taxon>
    </lineage>
</organism>
<sequence length="165" mass="19174">MSSATFKKTFFTTLTVLCIVLGFELIAFFLTFSDFLDFHNILIHSLWIYPKPVLWGIWIVKTVLSTLCITRVYLCEPSEYRSRILKLWALFFILDILWPLAFLWLEAPLLSTILVTCMLPTLFIALLLCFLIDKPAAYALIIFGLMIVSKAFLHWEIYLLKINAL</sequence>
<evidence type="ECO:0000256" key="4">
    <source>
        <dbReference type="ARBA" id="ARBA00022989"/>
    </source>
</evidence>
<dbReference type="InterPro" id="IPR004307">
    <property type="entry name" value="TspO_MBR"/>
</dbReference>
<dbReference type="AlphaFoldDB" id="A0A2A4X691"/>
<evidence type="ECO:0000313" key="7">
    <source>
        <dbReference type="EMBL" id="PCI77557.1"/>
    </source>
</evidence>
<name>A0A2A4X691_UNCAE</name>
<evidence type="ECO:0000256" key="3">
    <source>
        <dbReference type="ARBA" id="ARBA00022692"/>
    </source>
</evidence>
<comment type="similarity">
    <text evidence="2">Belongs to the TspO/BZRP family.</text>
</comment>
<comment type="caution">
    <text evidence="7">The sequence shown here is derived from an EMBL/GenBank/DDBJ whole genome shotgun (WGS) entry which is preliminary data.</text>
</comment>
<evidence type="ECO:0000313" key="8">
    <source>
        <dbReference type="Proteomes" id="UP000218775"/>
    </source>
</evidence>